<comment type="caution">
    <text evidence="1">The sequence shown here is derived from an EMBL/GenBank/DDBJ whole genome shotgun (WGS) entry which is preliminary data.</text>
</comment>
<gene>
    <name evidence="1" type="ORF">FHR21_002372</name>
</gene>
<dbReference type="EMBL" id="JACIJH010000007">
    <property type="protein sequence ID" value="MBB5707010.1"/>
    <property type="molecule type" value="Genomic_DNA"/>
</dbReference>
<proteinExistence type="predicted"/>
<dbReference type="AlphaFoldDB" id="A0A7W9ESB5"/>
<dbReference type="Proteomes" id="UP000537161">
    <property type="component" value="Unassembled WGS sequence"/>
</dbReference>
<accession>A0A7W9ESB5</accession>
<keyword evidence="2" id="KW-1185">Reference proteome</keyword>
<protein>
    <submittedName>
        <fullName evidence="1">Uncharacterized protein</fullName>
    </submittedName>
</protein>
<evidence type="ECO:0000313" key="2">
    <source>
        <dbReference type="Proteomes" id="UP000537161"/>
    </source>
</evidence>
<name>A0A7W9ESB5_9SPHN</name>
<organism evidence="1 2">
    <name type="scientific">Sphingopyxis panaciterrulae</name>
    <dbReference type="NCBI Taxonomy" id="462372"/>
    <lineage>
        <taxon>Bacteria</taxon>
        <taxon>Pseudomonadati</taxon>
        <taxon>Pseudomonadota</taxon>
        <taxon>Alphaproteobacteria</taxon>
        <taxon>Sphingomonadales</taxon>
        <taxon>Sphingomonadaceae</taxon>
        <taxon>Sphingopyxis</taxon>
    </lineage>
</organism>
<dbReference type="RefSeq" id="WP_184098471.1">
    <property type="nucleotide sequence ID" value="NZ_JACIJH010000007.1"/>
</dbReference>
<sequence>MLPLILAAVAAEPAVPASDPMIALVAGADGDQCLPDRSLCLDIPAVEDGGADAAVLRVTSPGAEAASLPLPDLGETETVNLWPHLIAGAQDSGAPRYLVGILTGQSSMYSGGGGSASQLHLLELDGAPAAPALGGEVLVVPWEASLMIRACFSEEDMKDRLEACHDEYDFGATLAVASMGGGAFPTLSYRVVATAFPRTSRRSTDNSEKPLTRADLVRAQDPVCTYDRVLRYDAATTRYKIDRPAPDCSDYTIP</sequence>
<evidence type="ECO:0000313" key="1">
    <source>
        <dbReference type="EMBL" id="MBB5707010.1"/>
    </source>
</evidence>
<reference evidence="1 2" key="1">
    <citation type="submission" date="2020-08" db="EMBL/GenBank/DDBJ databases">
        <title>Genomic Encyclopedia of Type Strains, Phase IV (KMG-IV): sequencing the most valuable type-strain genomes for metagenomic binning, comparative biology and taxonomic classification.</title>
        <authorList>
            <person name="Goeker M."/>
        </authorList>
    </citation>
    <scope>NUCLEOTIDE SEQUENCE [LARGE SCALE GENOMIC DNA]</scope>
    <source>
        <strain evidence="1 2">DSM 27163</strain>
    </source>
</reference>